<dbReference type="Gene3D" id="3.90.180.10">
    <property type="entry name" value="Medium-chain alcohol dehydrogenases, catalytic domain"/>
    <property type="match status" value="1"/>
</dbReference>
<evidence type="ECO:0000259" key="1">
    <source>
        <dbReference type="Pfam" id="PF08240"/>
    </source>
</evidence>
<name>A0A4Q9W2I0_STALU</name>
<dbReference type="InterPro" id="IPR013154">
    <property type="entry name" value="ADH-like_N"/>
</dbReference>
<comment type="caution">
    <text evidence="2">The sequence shown here is derived from an EMBL/GenBank/DDBJ whole genome shotgun (WGS) entry which is preliminary data.</text>
</comment>
<feature type="non-terminal residue" evidence="2">
    <location>
        <position position="75"/>
    </location>
</feature>
<dbReference type="RefSeq" id="WP_422936854.1">
    <property type="nucleotide sequence ID" value="NZ_SCHB01000216.1"/>
</dbReference>
<accession>A0A4Q9W2I0</accession>
<organism evidence="2 3">
    <name type="scientific">Staphylococcus lugdunensis</name>
    <dbReference type="NCBI Taxonomy" id="28035"/>
    <lineage>
        <taxon>Bacteria</taxon>
        <taxon>Bacillati</taxon>
        <taxon>Bacillota</taxon>
        <taxon>Bacilli</taxon>
        <taxon>Bacillales</taxon>
        <taxon>Staphylococcaceae</taxon>
        <taxon>Staphylococcus</taxon>
    </lineage>
</organism>
<dbReference type="SUPFAM" id="SSF50129">
    <property type="entry name" value="GroES-like"/>
    <property type="match status" value="1"/>
</dbReference>
<dbReference type="AlphaFoldDB" id="A0A4Q9W2I0"/>
<sequence>MKAIGFKSSFQLDEGNCFEEFNFDIPHPSGHELLVKVQSISVNPVDTKQRTVPVDKVPRVLGFDAVGVIEKIGDQ</sequence>
<dbReference type="Pfam" id="PF08240">
    <property type="entry name" value="ADH_N"/>
    <property type="match status" value="1"/>
</dbReference>
<dbReference type="InterPro" id="IPR011032">
    <property type="entry name" value="GroES-like_sf"/>
</dbReference>
<dbReference type="Proteomes" id="UP000293637">
    <property type="component" value="Unassembled WGS sequence"/>
</dbReference>
<proteinExistence type="predicted"/>
<gene>
    <name evidence="2" type="ORF">EQ812_13510</name>
</gene>
<evidence type="ECO:0000313" key="2">
    <source>
        <dbReference type="EMBL" id="TBW68308.1"/>
    </source>
</evidence>
<feature type="domain" description="Alcohol dehydrogenase-like N-terminal" evidence="1">
    <location>
        <begin position="31"/>
        <end position="75"/>
    </location>
</feature>
<reference evidence="2 3" key="1">
    <citation type="journal article" date="2019" name="Sci. Transl. Med.">
        <title>Quorum sensing between bacterial species on the skin protects against epidermal injury in atopic dermatitis.</title>
        <authorList>
            <person name="Williams M.R."/>
        </authorList>
    </citation>
    <scope>NUCLEOTIDE SEQUENCE [LARGE SCALE GENOMIC DNA]</scope>
    <source>
        <strain evidence="2 3">E7</strain>
    </source>
</reference>
<protein>
    <submittedName>
        <fullName evidence="2">Alcohol dehydrogenase</fullName>
    </submittedName>
</protein>
<dbReference type="EMBL" id="SCHB01000216">
    <property type="protein sequence ID" value="TBW68308.1"/>
    <property type="molecule type" value="Genomic_DNA"/>
</dbReference>
<evidence type="ECO:0000313" key="3">
    <source>
        <dbReference type="Proteomes" id="UP000293637"/>
    </source>
</evidence>